<keyword evidence="2" id="KW-1185">Reference proteome</keyword>
<dbReference type="RefSeq" id="WP_224453613.1">
    <property type="nucleotide sequence ID" value="NZ_BAAAGG010000005.1"/>
</dbReference>
<evidence type="ECO:0000313" key="1">
    <source>
        <dbReference type="EMBL" id="GAA0755920.1"/>
    </source>
</evidence>
<proteinExistence type="predicted"/>
<protein>
    <submittedName>
        <fullName evidence="1">Uncharacterized protein</fullName>
    </submittedName>
</protein>
<organism evidence="1 2">
    <name type="scientific">Psychroflexus lacisalsi</name>
    <dbReference type="NCBI Taxonomy" id="503928"/>
    <lineage>
        <taxon>Bacteria</taxon>
        <taxon>Pseudomonadati</taxon>
        <taxon>Bacteroidota</taxon>
        <taxon>Flavobacteriia</taxon>
        <taxon>Flavobacteriales</taxon>
        <taxon>Flavobacteriaceae</taxon>
        <taxon>Psychroflexus</taxon>
    </lineage>
</organism>
<name>A0ABP3VDG9_9FLAO</name>
<sequence length="198" mass="22781">MQLESISAEAYSGGLELPSSYLEANKGLIFGSGNNRGDLISFGETDSQGRVVLNFPPSKRGRNSTGARFYLELSDQHREKERSVILIEEDDFSNNYLQLQQIKLLNSSELVFLNIRDNIHGFELLEYFFEGEIAYRILTVDAFENPIRFKFSDSFRVKENQTLFINYKLKELSSDEIFEDRIAIDVGNENLEFIIQNP</sequence>
<dbReference type="Proteomes" id="UP001500185">
    <property type="component" value="Unassembled WGS sequence"/>
</dbReference>
<accession>A0ABP3VDG9</accession>
<reference evidence="2" key="1">
    <citation type="journal article" date="2019" name="Int. J. Syst. Evol. Microbiol.">
        <title>The Global Catalogue of Microorganisms (GCM) 10K type strain sequencing project: providing services to taxonomists for standard genome sequencing and annotation.</title>
        <authorList>
            <consortium name="The Broad Institute Genomics Platform"/>
            <consortium name="The Broad Institute Genome Sequencing Center for Infectious Disease"/>
            <person name="Wu L."/>
            <person name="Ma J."/>
        </authorList>
    </citation>
    <scope>NUCLEOTIDE SEQUENCE [LARGE SCALE GENOMIC DNA]</scope>
    <source>
        <strain evidence="2">JCM 16231</strain>
    </source>
</reference>
<dbReference type="EMBL" id="BAAAGG010000005">
    <property type="protein sequence ID" value="GAA0755920.1"/>
    <property type="molecule type" value="Genomic_DNA"/>
</dbReference>
<evidence type="ECO:0000313" key="2">
    <source>
        <dbReference type="Proteomes" id="UP001500185"/>
    </source>
</evidence>
<gene>
    <name evidence="1" type="ORF">GCM10009433_10840</name>
</gene>
<comment type="caution">
    <text evidence="1">The sequence shown here is derived from an EMBL/GenBank/DDBJ whole genome shotgun (WGS) entry which is preliminary data.</text>
</comment>